<keyword evidence="3 5" id="KW-1133">Transmembrane helix</keyword>
<dbReference type="Proteomes" id="UP000549394">
    <property type="component" value="Unassembled WGS sequence"/>
</dbReference>
<organism evidence="6 7">
    <name type="scientific">Dimorphilus gyrociliatus</name>
    <dbReference type="NCBI Taxonomy" id="2664684"/>
    <lineage>
        <taxon>Eukaryota</taxon>
        <taxon>Metazoa</taxon>
        <taxon>Spiralia</taxon>
        <taxon>Lophotrochozoa</taxon>
        <taxon>Annelida</taxon>
        <taxon>Polychaeta</taxon>
        <taxon>Polychaeta incertae sedis</taxon>
        <taxon>Dinophilidae</taxon>
        <taxon>Dimorphilus</taxon>
    </lineage>
</organism>
<reference evidence="6 7" key="1">
    <citation type="submission" date="2020-08" db="EMBL/GenBank/DDBJ databases">
        <authorList>
            <person name="Hejnol A."/>
        </authorList>
    </citation>
    <scope>NUCLEOTIDE SEQUENCE [LARGE SCALE GENOMIC DNA]</scope>
</reference>
<dbReference type="Gene3D" id="1.20.140.150">
    <property type="match status" value="1"/>
</dbReference>
<evidence type="ECO:0000256" key="3">
    <source>
        <dbReference type="ARBA" id="ARBA00022989"/>
    </source>
</evidence>
<gene>
    <name evidence="6" type="ORF">DGYR_LOCUS7710</name>
</gene>
<dbReference type="Pfam" id="PF10242">
    <property type="entry name" value="L_HMGIC_fpl"/>
    <property type="match status" value="1"/>
</dbReference>
<feature type="transmembrane region" description="Helical" evidence="5">
    <location>
        <begin position="188"/>
        <end position="208"/>
    </location>
</feature>
<evidence type="ECO:0000313" key="7">
    <source>
        <dbReference type="Proteomes" id="UP000549394"/>
    </source>
</evidence>
<accession>A0A7I8VY33</accession>
<evidence type="ECO:0000313" key="6">
    <source>
        <dbReference type="EMBL" id="CAD5119466.1"/>
    </source>
</evidence>
<name>A0A7I8VY33_9ANNE</name>
<dbReference type="EMBL" id="CAJFCJ010000010">
    <property type="protein sequence ID" value="CAD5119466.1"/>
    <property type="molecule type" value="Genomic_DNA"/>
</dbReference>
<evidence type="ECO:0000256" key="1">
    <source>
        <dbReference type="ARBA" id="ARBA00004141"/>
    </source>
</evidence>
<evidence type="ECO:0000256" key="2">
    <source>
        <dbReference type="ARBA" id="ARBA00022692"/>
    </source>
</evidence>
<dbReference type="PANTHER" id="PTHR12489">
    <property type="entry name" value="LIPOMA HMGIC FUSION PARTNER-LIKE PROTEIN"/>
    <property type="match status" value="1"/>
</dbReference>
<feature type="transmembrane region" description="Helical" evidence="5">
    <location>
        <begin position="46"/>
        <end position="64"/>
    </location>
</feature>
<evidence type="ECO:0000256" key="5">
    <source>
        <dbReference type="SAM" id="Phobius"/>
    </source>
</evidence>
<dbReference type="GO" id="GO:0016020">
    <property type="term" value="C:membrane"/>
    <property type="evidence" value="ECO:0007669"/>
    <property type="project" value="UniProtKB-SubCell"/>
</dbReference>
<keyword evidence="4 5" id="KW-0472">Membrane</keyword>
<feature type="transmembrane region" description="Helical" evidence="5">
    <location>
        <begin position="112"/>
        <end position="134"/>
    </location>
</feature>
<protein>
    <submittedName>
        <fullName evidence="6">DgyrCDS8072</fullName>
    </submittedName>
</protein>
<keyword evidence="7" id="KW-1185">Reference proteome</keyword>
<dbReference type="AlphaFoldDB" id="A0A7I8VY33"/>
<dbReference type="InterPro" id="IPR019372">
    <property type="entry name" value="LHFPL"/>
</dbReference>
<evidence type="ECO:0000256" key="4">
    <source>
        <dbReference type="ARBA" id="ARBA00023136"/>
    </source>
</evidence>
<comment type="caution">
    <text evidence="6">The sequence shown here is derived from an EMBL/GenBank/DDBJ whole genome shotgun (WGS) entry which is preliminary data.</text>
</comment>
<dbReference type="OrthoDB" id="5975578at2759"/>
<sequence length="223" mass="24950">MSIVPASFNSTLPCLSFLNRIPAMNLYYLPKSQAERKAKPKSTVTILWFFLSIAVSAIALFSFLQPYWYIEGRTQNAIGIYTFCVRAIQDQFLCGKFGKDVKLNGILRTVHWTFGAGSVLMLFTACLTLINLFLRSEGWVSKKFVNISVVFQIIAVILLLIGLALVPAGLESKFFHHFCSKTKQCHMGWTYMMAVTGTALAIFCPILAKYTNAPSFVTESIDD</sequence>
<keyword evidence="2 5" id="KW-0812">Transmembrane</keyword>
<proteinExistence type="predicted"/>
<feature type="transmembrane region" description="Helical" evidence="5">
    <location>
        <begin position="146"/>
        <end position="168"/>
    </location>
</feature>
<comment type="subcellular location">
    <subcellularLocation>
        <location evidence="1">Membrane</location>
        <topology evidence="1">Multi-pass membrane protein</topology>
    </subcellularLocation>
</comment>
<dbReference type="PANTHER" id="PTHR12489:SF22">
    <property type="entry name" value="SI:DKEY-35M8.1"/>
    <property type="match status" value="1"/>
</dbReference>